<keyword evidence="3" id="KW-1185">Reference proteome</keyword>
<dbReference type="RefSeq" id="WP_323451787.1">
    <property type="nucleotide sequence ID" value="NZ_BSBI01000025.1"/>
</dbReference>
<dbReference type="InterPro" id="IPR011024">
    <property type="entry name" value="G_crystallin-like"/>
</dbReference>
<evidence type="ECO:0000256" key="1">
    <source>
        <dbReference type="SAM" id="SignalP"/>
    </source>
</evidence>
<dbReference type="EMBL" id="BSBI01000025">
    <property type="protein sequence ID" value="GLF99859.1"/>
    <property type="molecule type" value="Genomic_DNA"/>
</dbReference>
<keyword evidence="1" id="KW-0732">Signal</keyword>
<evidence type="ECO:0000313" key="2">
    <source>
        <dbReference type="EMBL" id="GLF99859.1"/>
    </source>
</evidence>
<protein>
    <submittedName>
        <fullName evidence="2">Peptidase inhibitor family I36 protein</fullName>
    </submittedName>
</protein>
<dbReference type="Gene3D" id="2.60.20.10">
    <property type="entry name" value="Crystallins"/>
    <property type="match status" value="1"/>
</dbReference>
<name>A0ABQ5PB98_9ACTN</name>
<gene>
    <name evidence="2" type="ORF">SYYSPA8_36200</name>
</gene>
<dbReference type="Pfam" id="PF03995">
    <property type="entry name" value="Inhibitor_I36"/>
    <property type="match status" value="1"/>
</dbReference>
<sequence>MRRSRGGRFRPAALATALAAVITGGAAPATAVSPDQCPPAHFCVWEHNDYTGRFFSSSGSSPNIGAAMNDRTSSYRNRSRWWVSMYLDADYGGGCIMQSIGPGGASWMLPADINDRMTSFVIASSPLC</sequence>
<dbReference type="Proteomes" id="UP001291653">
    <property type="component" value="Unassembled WGS sequence"/>
</dbReference>
<accession>A0ABQ5PB98</accession>
<reference evidence="2 3" key="1">
    <citation type="submission" date="2022-10" db="EMBL/GenBank/DDBJ databases">
        <title>Draft genome sequence of Streptomyces sp. YSPA8.</title>
        <authorList>
            <person name="Moriuchi R."/>
            <person name="Dohra H."/>
            <person name="Yamamura H."/>
            <person name="Kodani S."/>
        </authorList>
    </citation>
    <scope>NUCLEOTIDE SEQUENCE [LARGE SCALE GENOMIC DNA]</scope>
    <source>
        <strain evidence="2 3">YSPA8</strain>
    </source>
</reference>
<feature type="chain" id="PRO_5047283120" evidence="1">
    <location>
        <begin position="32"/>
        <end position="128"/>
    </location>
</feature>
<proteinExistence type="predicted"/>
<organism evidence="2 3">
    <name type="scientific">Streptomyces yaizuensis</name>
    <dbReference type="NCBI Taxonomy" id="2989713"/>
    <lineage>
        <taxon>Bacteria</taxon>
        <taxon>Bacillati</taxon>
        <taxon>Actinomycetota</taxon>
        <taxon>Actinomycetes</taxon>
        <taxon>Kitasatosporales</taxon>
        <taxon>Streptomycetaceae</taxon>
        <taxon>Streptomyces</taxon>
    </lineage>
</organism>
<comment type="caution">
    <text evidence="2">The sequence shown here is derived from an EMBL/GenBank/DDBJ whole genome shotgun (WGS) entry which is preliminary data.</text>
</comment>
<evidence type="ECO:0000313" key="3">
    <source>
        <dbReference type="Proteomes" id="UP001291653"/>
    </source>
</evidence>
<dbReference type="SUPFAM" id="SSF49695">
    <property type="entry name" value="gamma-Crystallin-like"/>
    <property type="match status" value="1"/>
</dbReference>
<feature type="signal peptide" evidence="1">
    <location>
        <begin position="1"/>
        <end position="31"/>
    </location>
</feature>